<dbReference type="InterPro" id="IPR036390">
    <property type="entry name" value="WH_DNA-bd_sf"/>
</dbReference>
<dbReference type="InterPro" id="IPR050707">
    <property type="entry name" value="HTH_MetabolicPath_Reg"/>
</dbReference>
<protein>
    <submittedName>
        <fullName evidence="6">IclR family transcriptional regulator</fullName>
    </submittedName>
</protein>
<reference evidence="6 7" key="1">
    <citation type="submission" date="2014-12" db="EMBL/GenBank/DDBJ databases">
        <title>Draft genome sequence of Paenibacillus kamchatkensis strain B-2647.</title>
        <authorList>
            <person name="Karlyshev A.V."/>
            <person name="Kudryashova E.B."/>
        </authorList>
    </citation>
    <scope>NUCLEOTIDE SEQUENCE [LARGE SCALE GENOMIC DNA]</scope>
    <source>
        <strain evidence="6 7">VKM B-2647</strain>
    </source>
</reference>
<proteinExistence type="predicted"/>
<evidence type="ECO:0000256" key="3">
    <source>
        <dbReference type="ARBA" id="ARBA00023163"/>
    </source>
</evidence>
<dbReference type="Pfam" id="PF01614">
    <property type="entry name" value="IclR_C"/>
    <property type="match status" value="1"/>
</dbReference>
<evidence type="ECO:0000256" key="1">
    <source>
        <dbReference type="ARBA" id="ARBA00023015"/>
    </source>
</evidence>
<dbReference type="InterPro" id="IPR036388">
    <property type="entry name" value="WH-like_DNA-bd_sf"/>
</dbReference>
<feature type="domain" description="IclR-ED" evidence="5">
    <location>
        <begin position="69"/>
        <end position="248"/>
    </location>
</feature>
<evidence type="ECO:0000259" key="5">
    <source>
        <dbReference type="PROSITE" id="PS51078"/>
    </source>
</evidence>
<dbReference type="EMBL" id="JXAK01000008">
    <property type="protein sequence ID" value="KIL41479.1"/>
    <property type="molecule type" value="Genomic_DNA"/>
</dbReference>
<evidence type="ECO:0000313" key="7">
    <source>
        <dbReference type="Proteomes" id="UP000031967"/>
    </source>
</evidence>
<organism evidence="6 7">
    <name type="scientific">Gordoniibacillus kamchatkensis</name>
    <dbReference type="NCBI Taxonomy" id="1590651"/>
    <lineage>
        <taxon>Bacteria</taxon>
        <taxon>Bacillati</taxon>
        <taxon>Bacillota</taxon>
        <taxon>Bacilli</taxon>
        <taxon>Bacillales</taxon>
        <taxon>Paenibacillaceae</taxon>
        <taxon>Gordoniibacillus</taxon>
    </lineage>
</organism>
<dbReference type="SUPFAM" id="SSF46785">
    <property type="entry name" value="Winged helix' DNA-binding domain"/>
    <property type="match status" value="1"/>
</dbReference>
<sequence>MDNKYRVPAVEKADAVLQAIADRPHRLRLIDLSAELGIHKSSLFSLLATMEALRWVIKDDADTYALGSAMARFGGAYARHNDLVRAFHREAPAAAAAIGETVQLARLEGTEVLYLAKEEVPSPIRLASDPGMKFPAHATALGKALLSGRSERELHALYPEPQLQPLTPYGITAVEALLQEVEQARRGGCAFDLQEAVIGFCCVAAPIRDARGDIAAAVSASMPVHMWESKRDAAREHIVRLAARLSNL</sequence>
<evidence type="ECO:0000313" key="6">
    <source>
        <dbReference type="EMBL" id="KIL41479.1"/>
    </source>
</evidence>
<keyword evidence="7" id="KW-1185">Reference proteome</keyword>
<dbReference type="PANTHER" id="PTHR30136">
    <property type="entry name" value="HELIX-TURN-HELIX TRANSCRIPTIONAL REGULATOR, ICLR FAMILY"/>
    <property type="match status" value="1"/>
</dbReference>
<evidence type="ECO:0000259" key="4">
    <source>
        <dbReference type="PROSITE" id="PS51077"/>
    </source>
</evidence>
<dbReference type="SUPFAM" id="SSF55781">
    <property type="entry name" value="GAF domain-like"/>
    <property type="match status" value="1"/>
</dbReference>
<feature type="domain" description="HTH iclR-type" evidence="4">
    <location>
        <begin position="7"/>
        <end position="68"/>
    </location>
</feature>
<dbReference type="Pfam" id="PF09339">
    <property type="entry name" value="HTH_IclR"/>
    <property type="match status" value="1"/>
</dbReference>
<accession>A0ABR5AKD1</accession>
<dbReference type="InterPro" id="IPR005471">
    <property type="entry name" value="Tscrpt_reg_IclR_N"/>
</dbReference>
<name>A0ABR5AKD1_9BACL</name>
<keyword evidence="3" id="KW-0804">Transcription</keyword>
<dbReference type="Proteomes" id="UP000031967">
    <property type="component" value="Unassembled WGS sequence"/>
</dbReference>
<dbReference type="InterPro" id="IPR014757">
    <property type="entry name" value="Tscrpt_reg_IclR_C"/>
</dbReference>
<dbReference type="PANTHER" id="PTHR30136:SF24">
    <property type="entry name" value="HTH-TYPE TRANSCRIPTIONAL REPRESSOR ALLR"/>
    <property type="match status" value="1"/>
</dbReference>
<keyword evidence="2" id="KW-0238">DNA-binding</keyword>
<dbReference type="PROSITE" id="PS51078">
    <property type="entry name" value="ICLR_ED"/>
    <property type="match status" value="1"/>
</dbReference>
<dbReference type="RefSeq" id="WP_041046654.1">
    <property type="nucleotide sequence ID" value="NZ_JXAK01000008.1"/>
</dbReference>
<keyword evidence="1" id="KW-0805">Transcription regulation</keyword>
<dbReference type="SMART" id="SM00346">
    <property type="entry name" value="HTH_ICLR"/>
    <property type="match status" value="1"/>
</dbReference>
<comment type="caution">
    <text evidence="6">The sequence shown here is derived from an EMBL/GenBank/DDBJ whole genome shotgun (WGS) entry which is preliminary data.</text>
</comment>
<dbReference type="Gene3D" id="3.30.450.40">
    <property type="match status" value="1"/>
</dbReference>
<dbReference type="InterPro" id="IPR029016">
    <property type="entry name" value="GAF-like_dom_sf"/>
</dbReference>
<evidence type="ECO:0000256" key="2">
    <source>
        <dbReference type="ARBA" id="ARBA00023125"/>
    </source>
</evidence>
<dbReference type="Gene3D" id="1.10.10.10">
    <property type="entry name" value="Winged helix-like DNA-binding domain superfamily/Winged helix DNA-binding domain"/>
    <property type="match status" value="1"/>
</dbReference>
<dbReference type="PROSITE" id="PS51077">
    <property type="entry name" value="HTH_ICLR"/>
    <property type="match status" value="1"/>
</dbReference>
<gene>
    <name evidence="6" type="ORF">SD70_06190</name>
</gene>